<feature type="transmembrane region" description="Helical" evidence="9">
    <location>
        <begin position="452"/>
        <end position="479"/>
    </location>
</feature>
<dbReference type="CDD" id="cd00030">
    <property type="entry name" value="C2"/>
    <property type="match status" value="1"/>
</dbReference>
<evidence type="ECO:0000259" key="12">
    <source>
        <dbReference type="PROSITE" id="PS51847"/>
    </source>
</evidence>
<evidence type="ECO:0000256" key="2">
    <source>
        <dbReference type="ARBA" id="ARBA00022448"/>
    </source>
</evidence>
<feature type="transmembrane region" description="Helical" evidence="9">
    <location>
        <begin position="491"/>
        <end position="513"/>
    </location>
</feature>
<proteinExistence type="predicted"/>
<dbReference type="Gene3D" id="2.60.40.150">
    <property type="entry name" value="C2 domain"/>
    <property type="match status" value="1"/>
</dbReference>
<dbReference type="InterPro" id="IPR020846">
    <property type="entry name" value="MFS_dom"/>
</dbReference>
<dbReference type="InterPro" id="IPR036259">
    <property type="entry name" value="MFS_trans_sf"/>
</dbReference>
<sequence length="1283" mass="143143">MTNTMGDRGIDQAEPPTPLIPLPSSPCDLAEQDDSDIELRDHQKSSDVEKGLPITTDTLTEAQKKCKGPPFIGHFVRAPKEKISDQMKQDSMDPNIVTWDGSNDPNNPKNFALWYKWIITIIISIGQVCVYCASSIISTTNHQVEAEFGVGAEAATVGVTTFMFGLGFGPMLMSPLSEFLGRNIIYRASFIFFTAWCLGTALVPTYGGELALLFLAGFSGSAFVSVGGGTISDMFIKSQVGAPMSIYTLAPFIGPVAGPVIGGFINYFTYWRWTWRVMTIWSGVMLILIVLIVPETYAPMILKKKAQRLRKETGKKELISSSEKHKKSLYRTLRVSIARPFQLLFGEPIVFLLCTWTAVLRGILYLFFVSFDIVFGHHGFNLWQVGLAFMGVLVGHLMASVSYPIWRIIYAWLIGRNAGEAPPEFRLPPAMLGGILVPIGLFWFAGVSPPQVHWIVLILSGIPFGAGILLVYTGVFTYLVDAYSMYAASALAANAFLRCTFAACFPLFARYMYEGMGDVGAGCVLGGITAIMTPLPFVFFIYGHKIRARSKFAALLSVNEFRTQGQHLMWSGEFAGEDVETLTTKVVPKDENLLRGWIVVFINKVEREQDRVMMLTDKALYRVKFRFGTSRILRMERVALSDITSIQKGYYKVNDNLYYSFRIVGPSPTDSTVTESRTYRPYDSDSSIEMAHQIVDNIVRARVALGYKDNIVDLVSNLQPHTASVLSMAHNALKLGRSKRISTRINAGILHAQQVRNIETSYAQTRSLGQSAQWEDEGESSSRPVSVISDSYSIGPEEEGGDSDTTTENAPIYSYETVNVAGDTMTSLNSLLSTFDDVGLFVLSGMALYALGTGNFSVLWAGMILLGLYKIEGHKNVKRERVRAREEAQLDPLGELNSTAENIENGLWFNIMFRELWRYMVKDISGTTHRKFQNIVDTRLKNFPVSFIHSVFIREMNFGALPPVFREIVYKDSSHQDSCLHYLMTYFGSADIQLDVVFRLPFGILFTLPIYIDDLDLSGRMKLDMTFFARPPYLHTITTCFESLPDIKASVKPFNEFDRFPGNHHDTLLHPVWRRVVDEANDTDEGLTVPDIEVSAVTHNQIDLLHTKQENSRANTLSLMKSDNAGVVHVKVISGHNLKIDSLPSHSMPYCVLSTGAHGVCTTTAVKKSRNPVWGDFFEMSVKSRDKRILEVTLLARDTTAGDHFIGQAVLDFFSAGNDAKEFYVEVKVRAGQTTATEREQRQDSGKKQEKTDKKQDAVVGEVRLVLRYVPGKEEVKAAAKIE</sequence>
<feature type="transmembrane region" description="Helical" evidence="9">
    <location>
        <begin position="840"/>
        <end position="869"/>
    </location>
</feature>
<name>A0A2P6MQZ5_9EUKA</name>
<dbReference type="PANTHER" id="PTHR23502:SF7">
    <property type="entry name" value="DRUG_PROTON ANTIPORTER YHK8-RELATED"/>
    <property type="match status" value="1"/>
</dbReference>
<feature type="compositionally biased region" description="Basic and acidic residues" evidence="8">
    <location>
        <begin position="37"/>
        <end position="50"/>
    </location>
</feature>
<feature type="domain" description="C2" evidence="10">
    <location>
        <begin position="1108"/>
        <end position="1227"/>
    </location>
</feature>
<evidence type="ECO:0000256" key="1">
    <source>
        <dbReference type="ARBA" id="ARBA00004141"/>
    </source>
</evidence>
<dbReference type="GO" id="GO:0008289">
    <property type="term" value="F:lipid binding"/>
    <property type="evidence" value="ECO:0007669"/>
    <property type="project" value="UniProtKB-KW"/>
</dbReference>
<feature type="transmembrane region" description="Helical" evidence="9">
    <location>
        <begin position="280"/>
        <end position="302"/>
    </location>
</feature>
<feature type="domain" description="Major facilitator superfamily (MFS) profile" evidence="11">
    <location>
        <begin position="119"/>
        <end position="545"/>
    </location>
</feature>
<comment type="caution">
    <text evidence="13">The sequence shown here is derived from an EMBL/GenBank/DDBJ whole genome shotgun (WGS) entry which is preliminary data.</text>
</comment>
<gene>
    <name evidence="13" type="ORF">PROFUN_06445</name>
</gene>
<evidence type="ECO:0000259" key="11">
    <source>
        <dbReference type="PROSITE" id="PS50850"/>
    </source>
</evidence>
<dbReference type="STRING" id="1890364.A0A2P6MQZ5"/>
<dbReference type="CDD" id="cd21669">
    <property type="entry name" value="SMP_SF"/>
    <property type="match status" value="1"/>
</dbReference>
<feature type="region of interest" description="Disordered" evidence="8">
    <location>
        <begin position="1234"/>
        <end position="1256"/>
    </location>
</feature>
<dbReference type="Pfam" id="PF00168">
    <property type="entry name" value="C2"/>
    <property type="match status" value="1"/>
</dbReference>
<feature type="compositionally biased region" description="Basic and acidic residues" evidence="8">
    <location>
        <begin position="1237"/>
        <end position="1256"/>
    </location>
</feature>
<dbReference type="GO" id="GO:0006869">
    <property type="term" value="P:lipid transport"/>
    <property type="evidence" value="ECO:0007669"/>
    <property type="project" value="UniProtKB-KW"/>
</dbReference>
<keyword evidence="5" id="KW-0445">Lipid transport</keyword>
<feature type="transmembrane region" description="Helical" evidence="9">
    <location>
        <begin position="349"/>
        <end position="371"/>
    </location>
</feature>
<keyword evidence="3 9" id="KW-0812">Transmembrane</keyword>
<accession>A0A2P6MQZ5</accession>
<feature type="region of interest" description="Disordered" evidence="8">
    <location>
        <begin position="1"/>
        <end position="52"/>
    </location>
</feature>
<feature type="compositionally biased region" description="Low complexity" evidence="8">
    <location>
        <begin position="781"/>
        <end position="793"/>
    </location>
</feature>
<feature type="transmembrane region" description="Helical" evidence="9">
    <location>
        <begin position="184"/>
        <end position="204"/>
    </location>
</feature>
<dbReference type="PROSITE" id="PS50004">
    <property type="entry name" value="C2"/>
    <property type="match status" value="1"/>
</dbReference>
<dbReference type="PROSITE" id="PS50850">
    <property type="entry name" value="MFS"/>
    <property type="match status" value="1"/>
</dbReference>
<dbReference type="InParanoid" id="A0A2P6MQZ5"/>
<dbReference type="GO" id="GO:0022857">
    <property type="term" value="F:transmembrane transporter activity"/>
    <property type="evidence" value="ECO:0007669"/>
    <property type="project" value="InterPro"/>
</dbReference>
<dbReference type="SMART" id="SM00239">
    <property type="entry name" value="C2"/>
    <property type="match status" value="1"/>
</dbReference>
<feature type="domain" description="SMP-LTD" evidence="12">
    <location>
        <begin position="899"/>
        <end position="1098"/>
    </location>
</feature>
<comment type="subcellular location">
    <subcellularLocation>
        <location evidence="1">Membrane</location>
        <topology evidence="1">Multi-pass membrane protein</topology>
    </subcellularLocation>
</comment>
<feature type="transmembrane region" description="Helical" evidence="9">
    <location>
        <begin position="383"/>
        <end position="406"/>
    </location>
</feature>
<feature type="transmembrane region" description="Helical" evidence="9">
    <location>
        <begin position="210"/>
        <end position="232"/>
    </location>
</feature>
<keyword evidence="14" id="KW-1185">Reference proteome</keyword>
<evidence type="ECO:0000313" key="13">
    <source>
        <dbReference type="EMBL" id="PRP74120.1"/>
    </source>
</evidence>
<evidence type="ECO:0000256" key="7">
    <source>
        <dbReference type="ARBA" id="ARBA00023136"/>
    </source>
</evidence>
<protein>
    <recommendedName>
        <fullName evidence="15">Major facilitator superfamily (MFS) profile domain-containing protein</fullName>
    </recommendedName>
</protein>
<dbReference type="InterPro" id="IPR011701">
    <property type="entry name" value="MFS"/>
</dbReference>
<feature type="transmembrane region" description="Helical" evidence="9">
    <location>
        <begin position="150"/>
        <end position="172"/>
    </location>
</feature>
<evidence type="ECO:0008006" key="15">
    <source>
        <dbReference type="Google" id="ProtNLM"/>
    </source>
</evidence>
<dbReference type="InterPro" id="IPR022158">
    <property type="entry name" value="Inositol_phosphatase"/>
</dbReference>
<feature type="transmembrane region" description="Helical" evidence="9">
    <location>
        <begin position="427"/>
        <end position="446"/>
    </location>
</feature>
<evidence type="ECO:0000256" key="6">
    <source>
        <dbReference type="ARBA" id="ARBA00023121"/>
    </source>
</evidence>
<evidence type="ECO:0000256" key="5">
    <source>
        <dbReference type="ARBA" id="ARBA00023055"/>
    </source>
</evidence>
<organism evidence="13 14">
    <name type="scientific">Planoprotostelium fungivorum</name>
    <dbReference type="NCBI Taxonomy" id="1890364"/>
    <lineage>
        <taxon>Eukaryota</taxon>
        <taxon>Amoebozoa</taxon>
        <taxon>Evosea</taxon>
        <taxon>Variosea</taxon>
        <taxon>Cavosteliida</taxon>
        <taxon>Cavosteliaceae</taxon>
        <taxon>Planoprotostelium</taxon>
    </lineage>
</organism>
<dbReference type="Pfam" id="PF07690">
    <property type="entry name" value="MFS_1"/>
    <property type="match status" value="1"/>
</dbReference>
<dbReference type="CDD" id="cd17323">
    <property type="entry name" value="MFS_Tpo1_MDR_like"/>
    <property type="match status" value="1"/>
</dbReference>
<evidence type="ECO:0000256" key="9">
    <source>
        <dbReference type="SAM" id="Phobius"/>
    </source>
</evidence>
<keyword evidence="4 9" id="KW-1133">Transmembrane helix</keyword>
<keyword evidence="6" id="KW-0446">Lipid-binding</keyword>
<dbReference type="Proteomes" id="UP000241769">
    <property type="component" value="Unassembled WGS sequence"/>
</dbReference>
<dbReference type="OrthoDB" id="9986881at2759"/>
<dbReference type="Gene3D" id="1.20.1250.20">
    <property type="entry name" value="MFS general substrate transporter like domains"/>
    <property type="match status" value="1"/>
</dbReference>
<dbReference type="FunFam" id="1.20.1250.20:FF:000082">
    <property type="entry name" value="MFS multidrug transporter, putative"/>
    <property type="match status" value="1"/>
</dbReference>
<reference evidence="13 14" key="1">
    <citation type="journal article" date="2018" name="Genome Biol. Evol.">
        <title>Multiple Roots of Fruiting Body Formation in Amoebozoa.</title>
        <authorList>
            <person name="Hillmann F."/>
            <person name="Forbes G."/>
            <person name="Novohradska S."/>
            <person name="Ferling I."/>
            <person name="Riege K."/>
            <person name="Groth M."/>
            <person name="Westermann M."/>
            <person name="Marz M."/>
            <person name="Spaller T."/>
            <person name="Winckler T."/>
            <person name="Schaap P."/>
            <person name="Glockner G."/>
        </authorList>
    </citation>
    <scope>NUCLEOTIDE SEQUENCE [LARGE SCALE GENOMIC DNA]</scope>
    <source>
        <strain evidence="13 14">Jena</strain>
    </source>
</reference>
<feature type="transmembrane region" description="Helical" evidence="9">
    <location>
        <begin position="244"/>
        <end position="268"/>
    </location>
</feature>
<dbReference type="PANTHER" id="PTHR23502">
    <property type="entry name" value="MAJOR FACILITATOR SUPERFAMILY"/>
    <property type="match status" value="1"/>
</dbReference>
<feature type="compositionally biased region" description="Pro residues" evidence="8">
    <location>
        <begin position="15"/>
        <end position="24"/>
    </location>
</feature>
<evidence type="ECO:0000313" key="14">
    <source>
        <dbReference type="Proteomes" id="UP000241769"/>
    </source>
</evidence>
<dbReference type="InterPro" id="IPR031468">
    <property type="entry name" value="SMP_LBD"/>
</dbReference>
<evidence type="ECO:0000259" key="10">
    <source>
        <dbReference type="PROSITE" id="PS50004"/>
    </source>
</evidence>
<dbReference type="GO" id="GO:0005886">
    <property type="term" value="C:plasma membrane"/>
    <property type="evidence" value="ECO:0007669"/>
    <property type="project" value="TreeGrafter"/>
</dbReference>
<evidence type="ECO:0000256" key="4">
    <source>
        <dbReference type="ARBA" id="ARBA00022989"/>
    </source>
</evidence>
<dbReference type="Pfam" id="PF12456">
    <property type="entry name" value="hSac2"/>
    <property type="match status" value="1"/>
</dbReference>
<feature type="transmembrane region" description="Helical" evidence="9">
    <location>
        <begin position="519"/>
        <end position="542"/>
    </location>
</feature>
<dbReference type="InterPro" id="IPR035892">
    <property type="entry name" value="C2_domain_sf"/>
</dbReference>
<dbReference type="EMBL" id="MDYQ01000497">
    <property type="protein sequence ID" value="PRP74120.1"/>
    <property type="molecule type" value="Genomic_DNA"/>
</dbReference>
<feature type="transmembrane region" description="Helical" evidence="9">
    <location>
        <begin position="117"/>
        <end position="138"/>
    </location>
</feature>
<evidence type="ECO:0000256" key="3">
    <source>
        <dbReference type="ARBA" id="ARBA00022692"/>
    </source>
</evidence>
<dbReference type="PROSITE" id="PS51847">
    <property type="entry name" value="SMP"/>
    <property type="match status" value="1"/>
</dbReference>
<dbReference type="SUPFAM" id="SSF49562">
    <property type="entry name" value="C2 domain (Calcium/lipid-binding domain, CaLB)"/>
    <property type="match status" value="1"/>
</dbReference>
<dbReference type="InterPro" id="IPR000008">
    <property type="entry name" value="C2_dom"/>
</dbReference>
<dbReference type="SUPFAM" id="SSF103473">
    <property type="entry name" value="MFS general substrate transporter"/>
    <property type="match status" value="1"/>
</dbReference>
<evidence type="ECO:0000256" key="8">
    <source>
        <dbReference type="SAM" id="MobiDB-lite"/>
    </source>
</evidence>
<keyword evidence="2" id="KW-0813">Transport</keyword>
<keyword evidence="7 9" id="KW-0472">Membrane</keyword>
<feature type="region of interest" description="Disordered" evidence="8">
    <location>
        <begin position="769"/>
        <end position="810"/>
    </location>
</feature>